<evidence type="ECO:0000259" key="5">
    <source>
        <dbReference type="Pfam" id="PF25990"/>
    </source>
</evidence>
<evidence type="ECO:0000259" key="4">
    <source>
        <dbReference type="Pfam" id="PF25881"/>
    </source>
</evidence>
<dbReference type="PANTHER" id="PTHR32347">
    <property type="entry name" value="EFFLUX SYSTEM COMPONENT YKNX-RELATED"/>
    <property type="match status" value="1"/>
</dbReference>
<dbReference type="InterPro" id="IPR059052">
    <property type="entry name" value="HH_YbhG-like"/>
</dbReference>
<protein>
    <submittedName>
        <fullName evidence="6">Efflux RND transporter periplasmic adaptor subunit</fullName>
    </submittedName>
</protein>
<evidence type="ECO:0000313" key="6">
    <source>
        <dbReference type="EMBL" id="MCJ2186297.1"/>
    </source>
</evidence>
<sequence>MKKSVIGAALLAVLVGATAIWLVSRSGRDANTLVLQGNVDLRQVSLAFDGNGRIEALHAEEGDRVKAGALLAELDTQTLSLQAEQAKAKMAADRQTLLRMEHGSRPEEITQARDRLDAAEADAARAAADLSRLRQVAASTGGKGVSAQEIDRAAAAAKASEAQAGQAGEALQLAIKGPRAEDIEAAKAQLKAAQAAFALYRHRIDQGELHAPEDAVVRSRLAEVGDMASPQRPVFELALTSPKWVRVYVNEADLGRVKPGMAAEVTTDTAPDKPVPGTVGYISSVAEFTPKAVETEDLRTALVYEVRVRVKDKDGALRLGQPVTVKLQTGPEA</sequence>
<proteinExistence type="predicted"/>
<name>A0ABT0BMN6_9SPHN</name>
<dbReference type="SUPFAM" id="SSF111369">
    <property type="entry name" value="HlyD-like secretion proteins"/>
    <property type="match status" value="2"/>
</dbReference>
<feature type="domain" description="YknX-like beta-barrel" evidence="5">
    <location>
        <begin position="247"/>
        <end position="326"/>
    </location>
</feature>
<dbReference type="Gene3D" id="2.40.50.100">
    <property type="match status" value="2"/>
</dbReference>
<organism evidence="6 7">
    <name type="scientific">Novosphingobium beihaiensis</name>
    <dbReference type="NCBI Taxonomy" id="2930389"/>
    <lineage>
        <taxon>Bacteria</taxon>
        <taxon>Pseudomonadati</taxon>
        <taxon>Pseudomonadota</taxon>
        <taxon>Alphaproteobacteria</taxon>
        <taxon>Sphingomonadales</taxon>
        <taxon>Sphingomonadaceae</taxon>
        <taxon>Novosphingobium</taxon>
    </lineage>
</organism>
<keyword evidence="2 3" id="KW-0175">Coiled coil</keyword>
<dbReference type="InterPro" id="IPR058636">
    <property type="entry name" value="Beta-barrel_YknX"/>
</dbReference>
<feature type="coiled-coil region" evidence="3">
    <location>
        <begin position="109"/>
        <end position="136"/>
    </location>
</feature>
<dbReference type="EMBL" id="JALHLG010000005">
    <property type="protein sequence ID" value="MCJ2186297.1"/>
    <property type="molecule type" value="Genomic_DNA"/>
</dbReference>
<dbReference type="InterPro" id="IPR050465">
    <property type="entry name" value="UPF0194_transport"/>
</dbReference>
<reference evidence="6 7" key="1">
    <citation type="submission" date="2022-04" db="EMBL/GenBank/DDBJ databases">
        <title>Identification of a novel bacterium isolated from mangrove sediments.</title>
        <authorList>
            <person name="Pan X."/>
        </authorList>
    </citation>
    <scope>NUCLEOTIDE SEQUENCE [LARGE SCALE GENOMIC DNA]</scope>
    <source>
        <strain evidence="6 7">B2638</strain>
    </source>
</reference>
<dbReference type="Gene3D" id="2.40.30.170">
    <property type="match status" value="1"/>
</dbReference>
<evidence type="ECO:0000313" key="7">
    <source>
        <dbReference type="Proteomes" id="UP001202281"/>
    </source>
</evidence>
<dbReference type="Pfam" id="PF25990">
    <property type="entry name" value="Beta-barrel_YknX"/>
    <property type="match status" value="1"/>
</dbReference>
<dbReference type="Pfam" id="PF25881">
    <property type="entry name" value="HH_YBHG"/>
    <property type="match status" value="1"/>
</dbReference>
<keyword evidence="7" id="KW-1185">Reference proteome</keyword>
<dbReference type="RefSeq" id="WP_243918614.1">
    <property type="nucleotide sequence ID" value="NZ_JALHLG010000005.1"/>
</dbReference>
<gene>
    <name evidence="6" type="ORF">MTR66_05635</name>
</gene>
<dbReference type="PANTHER" id="PTHR32347:SF29">
    <property type="entry name" value="UPF0194 MEMBRANE PROTEIN YBHG"/>
    <property type="match status" value="1"/>
</dbReference>
<dbReference type="Proteomes" id="UP001202281">
    <property type="component" value="Unassembled WGS sequence"/>
</dbReference>
<evidence type="ECO:0000256" key="2">
    <source>
        <dbReference type="ARBA" id="ARBA00023054"/>
    </source>
</evidence>
<feature type="domain" description="YbhG-like alpha-helical hairpin" evidence="4">
    <location>
        <begin position="75"/>
        <end position="205"/>
    </location>
</feature>
<comment type="caution">
    <text evidence="6">The sequence shown here is derived from an EMBL/GenBank/DDBJ whole genome shotgun (WGS) entry which is preliminary data.</text>
</comment>
<evidence type="ECO:0000256" key="1">
    <source>
        <dbReference type="ARBA" id="ARBA00004196"/>
    </source>
</evidence>
<comment type="subcellular location">
    <subcellularLocation>
        <location evidence="1">Cell envelope</location>
    </subcellularLocation>
</comment>
<accession>A0ABT0BMN6</accession>
<evidence type="ECO:0000256" key="3">
    <source>
        <dbReference type="SAM" id="Coils"/>
    </source>
</evidence>